<gene>
    <name evidence="1" type="ORF">PGLA1383_LOCUS47576</name>
</gene>
<organism evidence="1 2">
    <name type="scientific">Polarella glacialis</name>
    <name type="common">Dinoflagellate</name>
    <dbReference type="NCBI Taxonomy" id="89957"/>
    <lineage>
        <taxon>Eukaryota</taxon>
        <taxon>Sar</taxon>
        <taxon>Alveolata</taxon>
        <taxon>Dinophyceae</taxon>
        <taxon>Suessiales</taxon>
        <taxon>Suessiaceae</taxon>
        <taxon>Polarella</taxon>
    </lineage>
</organism>
<evidence type="ECO:0008006" key="3">
    <source>
        <dbReference type="Google" id="ProtNLM"/>
    </source>
</evidence>
<dbReference type="InterPro" id="IPR043136">
    <property type="entry name" value="B30.2/SPRY_sf"/>
</dbReference>
<accession>A0A813H168</accession>
<keyword evidence="2" id="KW-1185">Reference proteome</keyword>
<protein>
    <recommendedName>
        <fullName evidence="3">B30.2/SPRY domain-containing protein</fullName>
    </recommendedName>
</protein>
<sequence length="134" mass="14832">MEVGTYMWGFKIHTLKNNHWVFLGVIASQRPGDNSYNDPSSYGWACGGADSSGRCMAFQKGVNMPSHGGWSGFQEGDDVTMQLNVDSGVLRMKVARLPQTVFHFTGLDQATPWRVHVNLFSSEDKVELLSAGQF</sequence>
<evidence type="ECO:0000313" key="2">
    <source>
        <dbReference type="Proteomes" id="UP000654075"/>
    </source>
</evidence>
<dbReference type="OrthoDB" id="10034890at2759"/>
<dbReference type="AlphaFoldDB" id="A0A813H168"/>
<dbReference type="Gene3D" id="2.60.120.920">
    <property type="match status" value="1"/>
</dbReference>
<reference evidence="1" key="1">
    <citation type="submission" date="2021-02" db="EMBL/GenBank/DDBJ databases">
        <authorList>
            <person name="Dougan E. K."/>
            <person name="Rhodes N."/>
            <person name="Thang M."/>
            <person name="Chan C."/>
        </authorList>
    </citation>
    <scope>NUCLEOTIDE SEQUENCE</scope>
</reference>
<proteinExistence type="predicted"/>
<dbReference type="Proteomes" id="UP000654075">
    <property type="component" value="Unassembled WGS sequence"/>
</dbReference>
<dbReference type="EMBL" id="CAJNNV010030135">
    <property type="protein sequence ID" value="CAE8631472.1"/>
    <property type="molecule type" value="Genomic_DNA"/>
</dbReference>
<comment type="caution">
    <text evidence="1">The sequence shown here is derived from an EMBL/GenBank/DDBJ whole genome shotgun (WGS) entry which is preliminary data.</text>
</comment>
<evidence type="ECO:0000313" key="1">
    <source>
        <dbReference type="EMBL" id="CAE8631472.1"/>
    </source>
</evidence>
<name>A0A813H168_POLGL</name>